<comment type="caution">
    <text evidence="1">The sequence shown here is derived from an EMBL/GenBank/DDBJ whole genome shotgun (WGS) entry which is preliminary data.</text>
</comment>
<sequence length="42" mass="5098">MKINKLNIKSENWCENLEDSENRLIYTYKNGIFELENAMFIK</sequence>
<proteinExistence type="predicted"/>
<evidence type="ECO:0000313" key="1">
    <source>
        <dbReference type="EMBL" id="EQK42277.1"/>
    </source>
</evidence>
<dbReference type="AlphaFoldDB" id="T4VNN6"/>
<organism evidence="1 2">
    <name type="scientific">Paraclostridium bifermentans ATCC 638 = DSM 14991</name>
    <dbReference type="NCBI Taxonomy" id="1233171"/>
    <lineage>
        <taxon>Bacteria</taxon>
        <taxon>Bacillati</taxon>
        <taxon>Bacillota</taxon>
        <taxon>Clostridia</taxon>
        <taxon>Peptostreptococcales</taxon>
        <taxon>Peptostreptococcaceae</taxon>
        <taxon>Paraclostridium</taxon>
    </lineage>
</organism>
<reference evidence="1 2" key="1">
    <citation type="submission" date="2013-06" db="EMBL/GenBank/DDBJ databases">
        <authorList>
            <person name="Walk S."/>
            <person name="Aronoff D."/>
            <person name="Young V.Y."/>
            <person name="Marsh J."/>
            <person name="Harrison L."/>
            <person name="Daugherty S.C."/>
            <person name="Shefchek K.A."/>
            <person name="Hine E.E."/>
            <person name="Tallon L.J."/>
            <person name="Sadzewicz L.K."/>
            <person name="Rasko D.A."/>
        </authorList>
    </citation>
    <scope>NUCLEOTIDE SEQUENCE [LARGE SCALE GENOMIC DNA]</scope>
    <source>
        <strain evidence="1 2">ATCC 638</strain>
    </source>
</reference>
<dbReference type="EMBL" id="AVNC01000015">
    <property type="protein sequence ID" value="EQK42277.1"/>
    <property type="molecule type" value="Genomic_DNA"/>
</dbReference>
<gene>
    <name evidence="1" type="ORF">C672_1219</name>
</gene>
<protein>
    <submittedName>
        <fullName evidence="1">Uncharacterized protein</fullName>
    </submittedName>
</protein>
<evidence type="ECO:0000313" key="2">
    <source>
        <dbReference type="Proteomes" id="UP000015688"/>
    </source>
</evidence>
<dbReference type="Proteomes" id="UP000015688">
    <property type="component" value="Unassembled WGS sequence"/>
</dbReference>
<name>T4VNN6_PARBF</name>
<accession>T4VNN6</accession>